<dbReference type="GO" id="GO:0044877">
    <property type="term" value="F:protein-containing complex binding"/>
    <property type="evidence" value="ECO:0007669"/>
    <property type="project" value="TreeGrafter"/>
</dbReference>
<dbReference type="InterPro" id="IPR051207">
    <property type="entry name" value="ComplexI_NDUFA9_subunit"/>
</dbReference>
<dbReference type="Gene3D" id="3.40.50.720">
    <property type="entry name" value="NAD(P)-binding Rossmann-like Domain"/>
    <property type="match status" value="1"/>
</dbReference>
<dbReference type="STRING" id="471853.Bcav_4107"/>
<dbReference type="EMBL" id="CP001618">
    <property type="protein sequence ID" value="ACQ82348.1"/>
    <property type="molecule type" value="Genomic_DNA"/>
</dbReference>
<proteinExistence type="predicted"/>
<dbReference type="RefSeq" id="WP_015884585.1">
    <property type="nucleotide sequence ID" value="NC_012669.1"/>
</dbReference>
<accession>C5C5Z0</accession>
<dbReference type="Pfam" id="PF13460">
    <property type="entry name" value="NAD_binding_10"/>
    <property type="match status" value="1"/>
</dbReference>
<dbReference type="InterPro" id="IPR016040">
    <property type="entry name" value="NAD(P)-bd_dom"/>
</dbReference>
<dbReference type="Proteomes" id="UP000007962">
    <property type="component" value="Chromosome"/>
</dbReference>
<sequence length="269" mass="28328">MDPILVTGGTGTAGRLVVARLREAGRDVRVLTRSARPRADGVTYVTGDLTTGDGVAAALDGVGSVINCAGANGIHEQVARTLARSAAAAGVRHLVHLSVVGAERVRVRSRFDRQSFGYFDEMRHGELAVEGSGAAWTTLRATQFHDLIATAAGFLVKSPVVPSLTRMRFQPVEADDVAARLVALVDGEPHRGYVEIGGPEVLPMKELLRQYLDARGLRRVLLPVRLPGAAAASIRDGANLTPDHADGTRTWADFLTGGSLAARAAAARG</sequence>
<feature type="domain" description="NAD(P)-binding" evidence="1">
    <location>
        <begin position="8"/>
        <end position="186"/>
    </location>
</feature>
<organism evidence="2 3">
    <name type="scientific">Beutenbergia cavernae (strain ATCC BAA-8 / DSM 12333 / CCUG 43141 / JCM 11478 / NBRC 16432 / NCIMB 13614 / HKI 0122)</name>
    <dbReference type="NCBI Taxonomy" id="471853"/>
    <lineage>
        <taxon>Bacteria</taxon>
        <taxon>Bacillati</taxon>
        <taxon>Actinomycetota</taxon>
        <taxon>Actinomycetes</taxon>
        <taxon>Micrococcales</taxon>
        <taxon>Beutenbergiaceae</taxon>
        <taxon>Beutenbergia</taxon>
    </lineage>
</organism>
<evidence type="ECO:0000313" key="3">
    <source>
        <dbReference type="Proteomes" id="UP000007962"/>
    </source>
</evidence>
<dbReference type="InterPro" id="IPR036291">
    <property type="entry name" value="NAD(P)-bd_dom_sf"/>
</dbReference>
<protein>
    <submittedName>
        <fullName evidence="2">NmrA family protein</fullName>
    </submittedName>
</protein>
<name>C5C5Z0_BEUC1</name>
<reference evidence="2 3" key="1">
    <citation type="journal article" date="2009" name="Stand. Genomic Sci.">
        <title>Complete genome sequence of Beutenbergia cavernae type strain (HKI 0122).</title>
        <authorList>
            <person name="Land M."/>
            <person name="Pukall R."/>
            <person name="Abt B."/>
            <person name="Goker M."/>
            <person name="Rohde M."/>
            <person name="Glavina Del Rio T."/>
            <person name="Tice H."/>
            <person name="Copeland A."/>
            <person name="Cheng J.F."/>
            <person name="Lucas S."/>
            <person name="Chen F."/>
            <person name="Nolan M."/>
            <person name="Bruce D."/>
            <person name="Goodwin L."/>
            <person name="Pitluck S."/>
            <person name="Ivanova N."/>
            <person name="Mavromatis K."/>
            <person name="Ovchinnikova G."/>
            <person name="Pati A."/>
            <person name="Chen A."/>
            <person name="Palaniappan K."/>
            <person name="Hauser L."/>
            <person name="Chang Y.J."/>
            <person name="Jefferies C.C."/>
            <person name="Saunders E."/>
            <person name="Brettin T."/>
            <person name="Detter J.C."/>
            <person name="Han C."/>
            <person name="Chain P."/>
            <person name="Bristow J."/>
            <person name="Eisen J.A."/>
            <person name="Markowitz V."/>
            <person name="Hugenholtz P."/>
            <person name="Kyrpides N.C."/>
            <person name="Klenk H.P."/>
            <person name="Lapidus A."/>
        </authorList>
    </citation>
    <scope>NUCLEOTIDE SEQUENCE [LARGE SCALE GENOMIC DNA]</scope>
    <source>
        <strain evidence="3">ATCC BAA-8 / DSM 12333 / NBRC 16432</strain>
    </source>
</reference>
<dbReference type="HOGENOM" id="CLU_007383_5_1_11"/>
<keyword evidence="3" id="KW-1185">Reference proteome</keyword>
<gene>
    <name evidence="2" type="ordered locus">Bcav_4107</name>
</gene>
<dbReference type="SUPFAM" id="SSF51735">
    <property type="entry name" value="NAD(P)-binding Rossmann-fold domains"/>
    <property type="match status" value="1"/>
</dbReference>
<evidence type="ECO:0000259" key="1">
    <source>
        <dbReference type="Pfam" id="PF13460"/>
    </source>
</evidence>
<dbReference type="KEGG" id="bcv:Bcav_4107"/>
<evidence type="ECO:0000313" key="2">
    <source>
        <dbReference type="EMBL" id="ACQ82348.1"/>
    </source>
</evidence>
<dbReference type="PANTHER" id="PTHR12126:SF11">
    <property type="entry name" value="NADH DEHYDROGENASE [UBIQUINONE] 1 ALPHA SUBCOMPLEX SUBUNIT 9, MITOCHONDRIAL"/>
    <property type="match status" value="1"/>
</dbReference>
<dbReference type="PANTHER" id="PTHR12126">
    <property type="entry name" value="NADH-UBIQUINONE OXIDOREDUCTASE 39 KDA SUBUNIT-RELATED"/>
    <property type="match status" value="1"/>
</dbReference>
<dbReference type="eggNOG" id="COG0702">
    <property type="taxonomic scope" value="Bacteria"/>
</dbReference>
<dbReference type="AlphaFoldDB" id="C5C5Z0"/>
<dbReference type="OrthoDB" id="9771302at2"/>